<accession>A0A3R8R9Y4</accession>
<sequence>MYTRLNKNESDHQLPYWEDLPEIDLYLDQVLLYVHQATQFSPSKEDKGLTASMVNNYVKHKHLEKPIKKKYQKHQLARLIALTCLKNVFSIQEISQTLNILQSHYSSDRLYNYFVDCMNENEMETAPEIIRYACQTLKLYRKTHQLALELERG</sequence>
<dbReference type="PANTHER" id="PTHR40056:SF1">
    <property type="entry name" value="DUF1836 DOMAIN-CONTAINING PROTEIN"/>
    <property type="match status" value="1"/>
</dbReference>
<gene>
    <name evidence="1" type="ORF">EI998_02380</name>
</gene>
<comment type="caution">
    <text evidence="1">The sequence shown here is derived from an EMBL/GenBank/DDBJ whole genome shotgun (WGS) entry which is preliminary data.</text>
</comment>
<dbReference type="EMBL" id="RSDO01000003">
    <property type="protein sequence ID" value="RRR54709.1"/>
    <property type="molecule type" value="Genomic_DNA"/>
</dbReference>
<reference evidence="1 2" key="2">
    <citation type="submission" date="2018-12" db="EMBL/GenBank/DDBJ databases">
        <title>Whole-genome sequences of fifteen clinical Streptococcus suis strains isolated from pigs between 2006 and 2018.</title>
        <authorList>
            <person name="Stevens M.J.A."/>
            <person name="Cernela N."/>
            <person name="Spoerry Serrano N."/>
            <person name="Schmitt S."/>
            <person name="Schrenzel J."/>
            <person name="Stephan R."/>
        </authorList>
    </citation>
    <scope>NUCLEOTIDE SEQUENCE [LARGE SCALE GENOMIC DNA]</scope>
    <source>
        <strain evidence="1 2">PP422</strain>
    </source>
</reference>
<dbReference type="Proteomes" id="UP000274117">
    <property type="component" value="Unassembled WGS sequence"/>
</dbReference>
<dbReference type="AlphaFoldDB" id="A0A3R8R9Y4"/>
<proteinExistence type="predicted"/>
<evidence type="ECO:0000313" key="2">
    <source>
        <dbReference type="Proteomes" id="UP000274117"/>
    </source>
</evidence>
<dbReference type="PANTHER" id="PTHR40056">
    <property type="entry name" value="HYPOTHETICAL CYTOSOLIC PROTEIN"/>
    <property type="match status" value="1"/>
</dbReference>
<name>A0A3R8R9Y4_STRSU</name>
<evidence type="ECO:0000313" key="1">
    <source>
        <dbReference type="EMBL" id="RRR54709.1"/>
    </source>
</evidence>
<dbReference type="Pfam" id="PF08876">
    <property type="entry name" value="DUF1836"/>
    <property type="match status" value="1"/>
</dbReference>
<reference evidence="1 2" key="1">
    <citation type="submission" date="2018-11" db="EMBL/GenBank/DDBJ databases">
        <authorList>
            <person name="Stevens M.J."/>
            <person name="Cernela N."/>
            <person name="Spoerry Serrano N."/>
            <person name="Schmitt S."/>
            <person name="Schrenzel J."/>
            <person name="Stephan R."/>
        </authorList>
    </citation>
    <scope>NUCLEOTIDE SEQUENCE [LARGE SCALE GENOMIC DNA]</scope>
    <source>
        <strain evidence="1 2">PP422</strain>
    </source>
</reference>
<dbReference type="InterPro" id="IPR014975">
    <property type="entry name" value="DUF1836"/>
</dbReference>
<protein>
    <submittedName>
        <fullName evidence="1">DUF1836 domain-containing protein</fullName>
    </submittedName>
</protein>
<organism evidence="1 2">
    <name type="scientific">Streptococcus suis</name>
    <dbReference type="NCBI Taxonomy" id="1307"/>
    <lineage>
        <taxon>Bacteria</taxon>
        <taxon>Bacillati</taxon>
        <taxon>Bacillota</taxon>
        <taxon>Bacilli</taxon>
        <taxon>Lactobacillales</taxon>
        <taxon>Streptococcaceae</taxon>
        <taxon>Streptococcus</taxon>
    </lineage>
</organism>